<dbReference type="AlphaFoldDB" id="A0A443N8N9"/>
<sequence length="89" mass="9744">MEKGLKEKLLESGREEEESLGKKLWSESKKLWIVAGPAIFTRFSTFGVTVISQAFIGHIGATELAAFALVQTVLLRFANGILLDQSGAY</sequence>
<name>A0A443N8N9_9MAGN</name>
<keyword evidence="2" id="KW-1185">Reference proteome</keyword>
<gene>
    <name evidence="1" type="ORF">CKAN_00323400</name>
</gene>
<dbReference type="STRING" id="337451.A0A443N8N9"/>
<evidence type="ECO:0000313" key="1">
    <source>
        <dbReference type="EMBL" id="RWR74881.1"/>
    </source>
</evidence>
<accession>A0A443N8N9</accession>
<organism evidence="1 2">
    <name type="scientific">Cinnamomum micranthum f. kanehirae</name>
    <dbReference type="NCBI Taxonomy" id="337451"/>
    <lineage>
        <taxon>Eukaryota</taxon>
        <taxon>Viridiplantae</taxon>
        <taxon>Streptophyta</taxon>
        <taxon>Embryophyta</taxon>
        <taxon>Tracheophyta</taxon>
        <taxon>Spermatophyta</taxon>
        <taxon>Magnoliopsida</taxon>
        <taxon>Magnoliidae</taxon>
        <taxon>Laurales</taxon>
        <taxon>Lauraceae</taxon>
        <taxon>Cinnamomum</taxon>
    </lineage>
</organism>
<proteinExistence type="predicted"/>
<dbReference type="Proteomes" id="UP000283530">
    <property type="component" value="Unassembled WGS sequence"/>
</dbReference>
<evidence type="ECO:0000313" key="2">
    <source>
        <dbReference type="Proteomes" id="UP000283530"/>
    </source>
</evidence>
<comment type="caution">
    <text evidence="1">The sequence shown here is derived from an EMBL/GenBank/DDBJ whole genome shotgun (WGS) entry which is preliminary data.</text>
</comment>
<dbReference type="OrthoDB" id="2126698at2759"/>
<reference evidence="1 2" key="1">
    <citation type="journal article" date="2019" name="Nat. Plants">
        <title>Stout camphor tree genome fills gaps in understanding of flowering plant genome evolution.</title>
        <authorList>
            <person name="Chaw S.M."/>
            <person name="Liu Y.C."/>
            <person name="Wu Y.W."/>
            <person name="Wang H.Y."/>
            <person name="Lin C.I."/>
            <person name="Wu C.S."/>
            <person name="Ke H.M."/>
            <person name="Chang L.Y."/>
            <person name="Hsu C.Y."/>
            <person name="Yang H.T."/>
            <person name="Sudianto E."/>
            <person name="Hsu M.H."/>
            <person name="Wu K.P."/>
            <person name="Wang L.N."/>
            <person name="Leebens-Mack J.H."/>
            <person name="Tsai I.J."/>
        </authorList>
    </citation>
    <scope>NUCLEOTIDE SEQUENCE [LARGE SCALE GENOMIC DNA]</scope>
    <source>
        <strain evidence="2">cv. Chaw 1501</strain>
        <tissue evidence="1">Young leaves</tissue>
    </source>
</reference>
<protein>
    <submittedName>
        <fullName evidence="1">Protein DETOXIFICATION 21</fullName>
    </submittedName>
</protein>
<dbReference type="EMBL" id="QPKB01000001">
    <property type="protein sequence ID" value="RWR74881.1"/>
    <property type="molecule type" value="Genomic_DNA"/>
</dbReference>